<dbReference type="EMBL" id="JARKIB010000361">
    <property type="protein sequence ID" value="KAJ7712626.1"/>
    <property type="molecule type" value="Genomic_DNA"/>
</dbReference>
<reference evidence="2" key="1">
    <citation type="submission" date="2023-03" db="EMBL/GenBank/DDBJ databases">
        <title>Massive genome expansion in bonnet fungi (Mycena s.s.) driven by repeated elements and novel gene families across ecological guilds.</title>
        <authorList>
            <consortium name="Lawrence Berkeley National Laboratory"/>
            <person name="Harder C.B."/>
            <person name="Miyauchi S."/>
            <person name="Viragh M."/>
            <person name="Kuo A."/>
            <person name="Thoen E."/>
            <person name="Andreopoulos B."/>
            <person name="Lu D."/>
            <person name="Skrede I."/>
            <person name="Drula E."/>
            <person name="Henrissat B."/>
            <person name="Morin E."/>
            <person name="Kohler A."/>
            <person name="Barry K."/>
            <person name="LaButti K."/>
            <person name="Morin E."/>
            <person name="Salamov A."/>
            <person name="Lipzen A."/>
            <person name="Mereny Z."/>
            <person name="Hegedus B."/>
            <person name="Baldrian P."/>
            <person name="Stursova M."/>
            <person name="Weitz H."/>
            <person name="Taylor A."/>
            <person name="Grigoriev I.V."/>
            <person name="Nagy L.G."/>
            <person name="Martin F."/>
            <person name="Kauserud H."/>
        </authorList>
    </citation>
    <scope>NUCLEOTIDE SEQUENCE</scope>
    <source>
        <strain evidence="2">CBHHK182m</strain>
    </source>
</reference>
<feature type="region of interest" description="Disordered" evidence="1">
    <location>
        <begin position="118"/>
        <end position="139"/>
    </location>
</feature>
<proteinExistence type="predicted"/>
<evidence type="ECO:0000313" key="3">
    <source>
        <dbReference type="Proteomes" id="UP001215598"/>
    </source>
</evidence>
<accession>A0AAD7MDP5</accession>
<evidence type="ECO:0000313" key="2">
    <source>
        <dbReference type="EMBL" id="KAJ7712626.1"/>
    </source>
</evidence>
<gene>
    <name evidence="2" type="ORF">B0H16DRAFT_1702783</name>
</gene>
<keyword evidence="3" id="KW-1185">Reference proteome</keyword>
<organism evidence="2 3">
    <name type="scientific">Mycena metata</name>
    <dbReference type="NCBI Taxonomy" id="1033252"/>
    <lineage>
        <taxon>Eukaryota</taxon>
        <taxon>Fungi</taxon>
        <taxon>Dikarya</taxon>
        <taxon>Basidiomycota</taxon>
        <taxon>Agaricomycotina</taxon>
        <taxon>Agaricomycetes</taxon>
        <taxon>Agaricomycetidae</taxon>
        <taxon>Agaricales</taxon>
        <taxon>Marasmiineae</taxon>
        <taxon>Mycenaceae</taxon>
        <taxon>Mycena</taxon>
    </lineage>
</organism>
<dbReference type="AlphaFoldDB" id="A0AAD7MDP5"/>
<dbReference type="Proteomes" id="UP001215598">
    <property type="component" value="Unassembled WGS sequence"/>
</dbReference>
<sequence length="396" mass="43879">MPPTEKKQKEMFKPYNVVDVPDHMPFPEVAGVATTKNHETAVPKLNNHQRSWIHDVALRLVDLSNLKSKGAAREFYTQVKIDAFLSKAFKHVPRPEDLVEEARIPALVAAWKLAHPKKKTVATPDGDASDNEEDEGGRTNLLRGYTMAGWRTAIQKVISNKRSAEMAKLKSKNDDQAEAEAATPQLLSKLLGLATYTGRDKFRADRHDEILAHSKTLPGTSNAGSMFRKAEGVLWAAEPQAAWEAAANSNEGVNWAERQALVPLGFKTMVNQLNSSGKFMPFLAMMLMAWVDADGKVHIDWTEGAPPGIAVPHTFIKQHGHLVQNNIDAMYEWAARPLKGREANDDIDHVTGGVDSAHAQPPFPLTVDDLDDIAPRVLIQKIASNPTEYIRKTLLW</sequence>
<name>A0AAD7MDP5_9AGAR</name>
<comment type="caution">
    <text evidence="2">The sequence shown here is derived from an EMBL/GenBank/DDBJ whole genome shotgun (WGS) entry which is preliminary data.</text>
</comment>
<protein>
    <submittedName>
        <fullName evidence="2">Uncharacterized protein</fullName>
    </submittedName>
</protein>
<evidence type="ECO:0000256" key="1">
    <source>
        <dbReference type="SAM" id="MobiDB-lite"/>
    </source>
</evidence>